<dbReference type="EMBL" id="GBXM01090559">
    <property type="protein sequence ID" value="JAH18018.1"/>
    <property type="molecule type" value="Transcribed_RNA"/>
</dbReference>
<sequence length="35" mass="3919">MRSENTHSKMSSVNTALTANIWTRVGPNVVVFELK</sequence>
<dbReference type="AlphaFoldDB" id="A0A0E9QPD3"/>
<reference evidence="1" key="2">
    <citation type="journal article" date="2015" name="Fish Shellfish Immunol.">
        <title>Early steps in the European eel (Anguilla anguilla)-Vibrio vulnificus interaction in the gills: Role of the RtxA13 toxin.</title>
        <authorList>
            <person name="Callol A."/>
            <person name="Pajuelo D."/>
            <person name="Ebbesson L."/>
            <person name="Teles M."/>
            <person name="MacKenzie S."/>
            <person name="Amaro C."/>
        </authorList>
    </citation>
    <scope>NUCLEOTIDE SEQUENCE</scope>
</reference>
<name>A0A0E9QPD3_ANGAN</name>
<organism evidence="1">
    <name type="scientific">Anguilla anguilla</name>
    <name type="common">European freshwater eel</name>
    <name type="synonym">Muraena anguilla</name>
    <dbReference type="NCBI Taxonomy" id="7936"/>
    <lineage>
        <taxon>Eukaryota</taxon>
        <taxon>Metazoa</taxon>
        <taxon>Chordata</taxon>
        <taxon>Craniata</taxon>
        <taxon>Vertebrata</taxon>
        <taxon>Euteleostomi</taxon>
        <taxon>Actinopterygii</taxon>
        <taxon>Neopterygii</taxon>
        <taxon>Teleostei</taxon>
        <taxon>Anguilliformes</taxon>
        <taxon>Anguillidae</taxon>
        <taxon>Anguilla</taxon>
    </lineage>
</organism>
<protein>
    <submittedName>
        <fullName evidence="1">Uncharacterized protein</fullName>
    </submittedName>
</protein>
<evidence type="ECO:0000313" key="1">
    <source>
        <dbReference type="EMBL" id="JAH18018.1"/>
    </source>
</evidence>
<accession>A0A0E9QPD3</accession>
<proteinExistence type="predicted"/>
<reference evidence="1" key="1">
    <citation type="submission" date="2014-11" db="EMBL/GenBank/DDBJ databases">
        <authorList>
            <person name="Amaro Gonzalez C."/>
        </authorList>
    </citation>
    <scope>NUCLEOTIDE SEQUENCE</scope>
</reference>